<dbReference type="Gene3D" id="3.40.50.620">
    <property type="entry name" value="HUPs"/>
    <property type="match status" value="1"/>
</dbReference>
<evidence type="ECO:0000313" key="11">
    <source>
        <dbReference type="EMBL" id="GJM52623.1"/>
    </source>
</evidence>
<dbReference type="GO" id="GO:0006400">
    <property type="term" value="P:tRNA modification"/>
    <property type="evidence" value="ECO:0007669"/>
    <property type="project" value="UniProtKB-UniRule"/>
</dbReference>
<protein>
    <recommendedName>
        <fullName evidence="8">tRNA(Ile)-lysidine synthase</fullName>
        <ecNumber evidence="8">6.3.4.19</ecNumber>
    </recommendedName>
    <alternativeName>
        <fullName evidence="8">tRNA(Ile)-2-lysyl-cytidine synthase</fullName>
    </alternativeName>
    <alternativeName>
        <fullName evidence="8">tRNA(Ile)-lysidine synthetase</fullName>
    </alternativeName>
</protein>
<evidence type="ECO:0000313" key="12">
    <source>
        <dbReference type="Proteomes" id="UP001207736"/>
    </source>
</evidence>
<dbReference type="HAMAP" id="MF_01161">
    <property type="entry name" value="tRNA_Ile_lys_synt"/>
    <property type="match status" value="1"/>
</dbReference>
<dbReference type="AlphaFoldDB" id="A0AAV5ARP6"/>
<dbReference type="Proteomes" id="UP001207736">
    <property type="component" value="Unassembled WGS sequence"/>
</dbReference>
<dbReference type="SUPFAM" id="SSF52402">
    <property type="entry name" value="Adenine nucleotide alpha hydrolases-like"/>
    <property type="match status" value="1"/>
</dbReference>
<dbReference type="NCBIfam" id="TIGR02432">
    <property type="entry name" value="lysidine_TilS_N"/>
    <property type="match status" value="1"/>
</dbReference>
<dbReference type="GO" id="GO:0005524">
    <property type="term" value="F:ATP binding"/>
    <property type="evidence" value="ECO:0007669"/>
    <property type="project" value="UniProtKB-UniRule"/>
</dbReference>
<keyword evidence="13" id="KW-1185">Reference proteome</keyword>
<dbReference type="InterPro" id="IPR014729">
    <property type="entry name" value="Rossmann-like_a/b/a_fold"/>
</dbReference>
<dbReference type="SMART" id="SM00977">
    <property type="entry name" value="TilS_C"/>
    <property type="match status" value="1"/>
</dbReference>
<dbReference type="InterPro" id="IPR011063">
    <property type="entry name" value="TilS/TtcA_N"/>
</dbReference>
<dbReference type="InterPro" id="IPR012796">
    <property type="entry name" value="Lysidine-tRNA-synth_C"/>
</dbReference>
<dbReference type="EMBL" id="BQKB01000014">
    <property type="protein sequence ID" value="GJM52623.1"/>
    <property type="molecule type" value="Genomic_DNA"/>
</dbReference>
<evidence type="ECO:0000313" key="10">
    <source>
        <dbReference type="EMBL" id="GJM49164.1"/>
    </source>
</evidence>
<dbReference type="SUPFAM" id="SSF56037">
    <property type="entry name" value="PheT/TilS domain"/>
    <property type="match status" value="1"/>
</dbReference>
<reference evidence="10 13" key="1">
    <citation type="submission" date="2021-11" db="EMBL/GenBank/DDBJ databases">
        <title>Draft genome sequence of Capnocytophaga sp. strain KC07075 isolated from cat oral cavity.</title>
        <authorList>
            <person name="Suzuki M."/>
            <person name="Imaoka K."/>
            <person name="Kimura M."/>
            <person name="Morikawa S."/>
            <person name="Maeda K."/>
        </authorList>
    </citation>
    <scope>NUCLEOTIDE SEQUENCE</scope>
    <source>
        <strain evidence="10">KC07075</strain>
        <strain evidence="11 13">KC07079</strain>
    </source>
</reference>
<feature type="domain" description="Lysidine-tRNA(Ile) synthetase C-terminal" evidence="9">
    <location>
        <begin position="360"/>
        <end position="434"/>
    </location>
</feature>
<comment type="similarity">
    <text evidence="8">Belongs to the tRNA(Ile)-lysidine synthase family.</text>
</comment>
<evidence type="ECO:0000256" key="1">
    <source>
        <dbReference type="ARBA" id="ARBA00004496"/>
    </source>
</evidence>
<proteinExistence type="inferred from homology"/>
<feature type="binding site" evidence="8">
    <location>
        <begin position="26"/>
        <end position="31"/>
    </location>
    <ligand>
        <name>ATP</name>
        <dbReference type="ChEBI" id="CHEBI:30616"/>
    </ligand>
</feature>
<dbReference type="CDD" id="cd01992">
    <property type="entry name" value="TilS_N"/>
    <property type="match status" value="1"/>
</dbReference>
<evidence type="ECO:0000256" key="5">
    <source>
        <dbReference type="ARBA" id="ARBA00022741"/>
    </source>
</evidence>
<evidence type="ECO:0000313" key="13">
    <source>
        <dbReference type="Proteomes" id="UP001208692"/>
    </source>
</evidence>
<evidence type="ECO:0000256" key="8">
    <source>
        <dbReference type="HAMAP-Rule" id="MF_01161"/>
    </source>
</evidence>
<comment type="caution">
    <text evidence="10">The sequence shown here is derived from an EMBL/GenBank/DDBJ whole genome shotgun (WGS) entry which is preliminary data.</text>
</comment>
<keyword evidence="2 8" id="KW-0963">Cytoplasm</keyword>
<gene>
    <name evidence="8 10" type="primary">tilS</name>
    <name evidence="10" type="ORF">RCZ15_01400</name>
    <name evidence="11" type="ORF">RCZ16_09400</name>
</gene>
<comment type="subcellular location">
    <subcellularLocation>
        <location evidence="1 8">Cytoplasm</location>
    </subcellularLocation>
</comment>
<evidence type="ECO:0000256" key="3">
    <source>
        <dbReference type="ARBA" id="ARBA00022598"/>
    </source>
</evidence>
<keyword evidence="4 8" id="KW-0819">tRNA processing</keyword>
<dbReference type="InterPro" id="IPR012795">
    <property type="entry name" value="tRNA_Ile_lys_synt_N"/>
</dbReference>
<evidence type="ECO:0000259" key="9">
    <source>
        <dbReference type="SMART" id="SM00977"/>
    </source>
</evidence>
<dbReference type="EMBL" id="BQKA01000004">
    <property type="protein sequence ID" value="GJM49164.1"/>
    <property type="molecule type" value="Genomic_DNA"/>
</dbReference>
<dbReference type="GO" id="GO:0032267">
    <property type="term" value="F:tRNA(Ile)-lysidine synthase activity"/>
    <property type="evidence" value="ECO:0007669"/>
    <property type="project" value="UniProtKB-EC"/>
</dbReference>
<sequence length="438" mass="51657">MLARFEQYLYADFPDLDGKQILVAISGGVDSIVLSFLLKKLQLPIVLAHCNFQLRSDESNADEQFVRDFAQKHKLPLHVVRFDTQTYIKEKKLNTQLAARELRYNWFEQIAQEANCQYIATGHQADDNLETFIINLSRGTGLSGLIGIPKQNGNIIRPLLNFSRKEIITFATKNNLLWREDSSNASDKYVRNQIRHHISPKLKKIHSEFLNNFLKTQQILYQTQQFIVTQLEIFRKKYFTYQDNIIYFDISQINENPNKEFIIFELMKEFHFTNTVDLKQLLKTKSSGKQLFSSTHRIIQNRNEWIISPLFQEDIQRYVIPNELPKIEIPISLSFEWVEKMDTTLFNTIFVDADTIEFPLQLRKKQEQDVFAPFGMQGKKKKLSKFFKDEKYSLLQKENQWLLTDATNAIIWIIGMRADHRFRITSKTRRILKITTQL</sequence>
<comment type="catalytic activity">
    <reaction evidence="7 8">
        <text>cytidine(34) in tRNA(Ile2) + L-lysine + ATP = lysidine(34) in tRNA(Ile2) + AMP + diphosphate + H(+)</text>
        <dbReference type="Rhea" id="RHEA:43744"/>
        <dbReference type="Rhea" id="RHEA-COMP:10625"/>
        <dbReference type="Rhea" id="RHEA-COMP:10670"/>
        <dbReference type="ChEBI" id="CHEBI:15378"/>
        <dbReference type="ChEBI" id="CHEBI:30616"/>
        <dbReference type="ChEBI" id="CHEBI:32551"/>
        <dbReference type="ChEBI" id="CHEBI:33019"/>
        <dbReference type="ChEBI" id="CHEBI:82748"/>
        <dbReference type="ChEBI" id="CHEBI:83665"/>
        <dbReference type="ChEBI" id="CHEBI:456215"/>
        <dbReference type="EC" id="6.3.4.19"/>
    </reaction>
</comment>
<evidence type="ECO:0000256" key="4">
    <source>
        <dbReference type="ARBA" id="ARBA00022694"/>
    </source>
</evidence>
<dbReference type="InterPro" id="IPR012094">
    <property type="entry name" value="tRNA_Ile_lys_synt"/>
</dbReference>
<comment type="function">
    <text evidence="8">Ligates lysine onto the cytidine present at position 34 of the AUA codon-specific tRNA(Ile) that contains the anticodon CAU, in an ATP-dependent manner. Cytidine is converted to lysidine, thus changing the amino acid specificity of the tRNA from methionine to isoleucine.</text>
</comment>
<organism evidence="10 12">
    <name type="scientific">Capnocytophaga catalasegens</name>
    <dbReference type="NCBI Taxonomy" id="1004260"/>
    <lineage>
        <taxon>Bacteria</taxon>
        <taxon>Pseudomonadati</taxon>
        <taxon>Bacteroidota</taxon>
        <taxon>Flavobacteriia</taxon>
        <taxon>Flavobacteriales</taxon>
        <taxon>Flavobacteriaceae</taxon>
        <taxon>Capnocytophaga</taxon>
    </lineage>
</organism>
<dbReference type="GO" id="GO:0005737">
    <property type="term" value="C:cytoplasm"/>
    <property type="evidence" value="ECO:0007669"/>
    <property type="project" value="UniProtKB-SubCell"/>
</dbReference>
<name>A0AAV5ARP6_9FLAO</name>
<comment type="domain">
    <text evidence="8">The N-terminal region contains the highly conserved SGGXDS motif, predicted to be a P-loop motif involved in ATP binding.</text>
</comment>
<evidence type="ECO:0000256" key="6">
    <source>
        <dbReference type="ARBA" id="ARBA00022840"/>
    </source>
</evidence>
<keyword evidence="5 8" id="KW-0547">Nucleotide-binding</keyword>
<evidence type="ECO:0000256" key="2">
    <source>
        <dbReference type="ARBA" id="ARBA00022490"/>
    </source>
</evidence>
<dbReference type="Proteomes" id="UP001208692">
    <property type="component" value="Unassembled WGS sequence"/>
</dbReference>
<dbReference type="PANTHER" id="PTHR43033:SF1">
    <property type="entry name" value="TRNA(ILE)-LYSIDINE SYNTHASE-RELATED"/>
    <property type="match status" value="1"/>
</dbReference>
<keyword evidence="6 8" id="KW-0067">ATP-binding</keyword>
<keyword evidence="3 8" id="KW-0436">Ligase</keyword>
<dbReference type="EC" id="6.3.4.19" evidence="8"/>
<evidence type="ECO:0000256" key="7">
    <source>
        <dbReference type="ARBA" id="ARBA00048539"/>
    </source>
</evidence>
<dbReference type="Pfam" id="PF01171">
    <property type="entry name" value="ATP_bind_3"/>
    <property type="match status" value="1"/>
</dbReference>
<dbReference type="PANTHER" id="PTHR43033">
    <property type="entry name" value="TRNA(ILE)-LYSIDINE SYNTHASE-RELATED"/>
    <property type="match status" value="1"/>
</dbReference>
<accession>A0AAV5ARP6</accession>